<keyword evidence="5" id="KW-1185">Reference proteome</keyword>
<feature type="region of interest" description="Disordered" evidence="1">
    <location>
        <begin position="183"/>
        <end position="202"/>
    </location>
</feature>
<sequence>MQTTLRKLAPALLIATLALAGCQTTGQKTGQGTQPSTSGASTPPGTPSTTPGAPPSGQATVPAVGFLLAQNDPGPGLTEVKLSDGSIYVQRQPVLTRADLTEAAPLASRQGENYVGLRFSESGARTLNTVTSQNVGKLLVLVADGNILAALRISEPLTRGVLAFSVNSAQTAQDIVAKVRGDQPAVGGAAPGALPASTAPRQ</sequence>
<evidence type="ECO:0000256" key="2">
    <source>
        <dbReference type="SAM" id="SignalP"/>
    </source>
</evidence>
<keyword evidence="2" id="KW-0732">Signal</keyword>
<name>A0A261S344_9BORD</name>
<dbReference type="PROSITE" id="PS51257">
    <property type="entry name" value="PROKAR_LIPOPROTEIN"/>
    <property type="match status" value="1"/>
</dbReference>
<comment type="caution">
    <text evidence="4">The sequence shown here is derived from an EMBL/GenBank/DDBJ whole genome shotgun (WGS) entry which is preliminary data.</text>
</comment>
<feature type="domain" description="SecDF P1 head subdomain" evidence="3">
    <location>
        <begin position="84"/>
        <end position="180"/>
    </location>
</feature>
<accession>A0A261S344</accession>
<evidence type="ECO:0000313" key="5">
    <source>
        <dbReference type="Proteomes" id="UP000216020"/>
    </source>
</evidence>
<protein>
    <submittedName>
        <fullName evidence="4">Preprotein translocase subunit SecD</fullName>
    </submittedName>
</protein>
<feature type="signal peptide" evidence="2">
    <location>
        <begin position="1"/>
        <end position="20"/>
    </location>
</feature>
<evidence type="ECO:0000259" key="3">
    <source>
        <dbReference type="Pfam" id="PF22599"/>
    </source>
</evidence>
<dbReference type="Proteomes" id="UP000216020">
    <property type="component" value="Unassembled WGS sequence"/>
</dbReference>
<feature type="chain" id="PRO_5012537322" evidence="2">
    <location>
        <begin position="21"/>
        <end position="202"/>
    </location>
</feature>
<dbReference type="InterPro" id="IPR054384">
    <property type="entry name" value="SecDF_P1_head"/>
</dbReference>
<reference evidence="5" key="1">
    <citation type="submission" date="2017-05" db="EMBL/GenBank/DDBJ databases">
        <title>Complete and WGS of Bordetella genogroups.</title>
        <authorList>
            <person name="Spilker T."/>
            <person name="Lipuma J."/>
        </authorList>
    </citation>
    <scope>NUCLEOTIDE SEQUENCE [LARGE SCALE GENOMIC DNA]</scope>
    <source>
        <strain evidence="5">AU16122</strain>
    </source>
</reference>
<dbReference type="OrthoDB" id="8641751at2"/>
<dbReference type="EMBL" id="NEVM01000005">
    <property type="protein sequence ID" value="OZI31766.1"/>
    <property type="molecule type" value="Genomic_DNA"/>
</dbReference>
<dbReference type="Pfam" id="PF22599">
    <property type="entry name" value="SecDF_P1_head"/>
    <property type="match status" value="1"/>
</dbReference>
<evidence type="ECO:0000256" key="1">
    <source>
        <dbReference type="SAM" id="MobiDB-lite"/>
    </source>
</evidence>
<gene>
    <name evidence="4" type="ORF">CAL29_28265</name>
</gene>
<proteinExistence type="predicted"/>
<dbReference type="AlphaFoldDB" id="A0A261S344"/>
<feature type="region of interest" description="Disordered" evidence="1">
    <location>
        <begin position="25"/>
        <end position="60"/>
    </location>
</feature>
<organism evidence="4 5">
    <name type="scientific">Bordetella genomosp. 10</name>
    <dbReference type="NCBI Taxonomy" id="1416804"/>
    <lineage>
        <taxon>Bacteria</taxon>
        <taxon>Pseudomonadati</taxon>
        <taxon>Pseudomonadota</taxon>
        <taxon>Betaproteobacteria</taxon>
        <taxon>Burkholderiales</taxon>
        <taxon>Alcaligenaceae</taxon>
        <taxon>Bordetella</taxon>
    </lineage>
</organism>
<dbReference type="RefSeq" id="WP_094856172.1">
    <property type="nucleotide sequence ID" value="NZ_NEVM01000005.1"/>
</dbReference>
<evidence type="ECO:0000313" key="4">
    <source>
        <dbReference type="EMBL" id="OZI31766.1"/>
    </source>
</evidence>
<dbReference type="Gene3D" id="3.30.1360.200">
    <property type="match status" value="1"/>
</dbReference>
<feature type="compositionally biased region" description="Low complexity" evidence="1">
    <location>
        <begin position="25"/>
        <end position="58"/>
    </location>
</feature>